<dbReference type="AlphaFoldDB" id="A0A0D7B8V3"/>
<organism evidence="6 7">
    <name type="scientific">Cylindrobasidium torrendii FP15055 ss-10</name>
    <dbReference type="NCBI Taxonomy" id="1314674"/>
    <lineage>
        <taxon>Eukaryota</taxon>
        <taxon>Fungi</taxon>
        <taxon>Dikarya</taxon>
        <taxon>Basidiomycota</taxon>
        <taxon>Agaricomycotina</taxon>
        <taxon>Agaricomycetes</taxon>
        <taxon>Agaricomycetidae</taxon>
        <taxon>Agaricales</taxon>
        <taxon>Marasmiineae</taxon>
        <taxon>Physalacriaceae</taxon>
        <taxon>Cylindrobasidium</taxon>
    </lineage>
</organism>
<accession>A0A0D7B8V3</accession>
<feature type="region of interest" description="Disordered" evidence="4">
    <location>
        <begin position="293"/>
        <end position="323"/>
    </location>
</feature>
<dbReference type="InterPro" id="IPR004827">
    <property type="entry name" value="bZIP"/>
</dbReference>
<sequence length="323" mass="35073">MNPYPTPERPAERTRNAKAQARFRAKRKAYIEQLENTVAKLQIAYNIGHEEIAILPPPSRRFQQLSEENARLIRENSELRAALADYEQGRTPSVVPAQQTSTANASTSIMGGGPERKKRRLEDTGLCLFTPESAAGRASIAPDSEPSPASRLMGNHSYPSGSSESPSSYGTSGFSSYQYPHTPSSSSGSNSTPPYSPFEYTLPPHPPRVAQHEYNLDPNPASVHCSTSHPFGSNFGRPGSSGTGMGHPPTSRASAVKVEEDALDFLPPMQPLSMMGRSNPRNSAFMQQPFISSSGYLEPSNTSHTLSDWHAGYPSPNPLNTSR</sequence>
<evidence type="ECO:0000313" key="6">
    <source>
        <dbReference type="EMBL" id="KIY66609.1"/>
    </source>
</evidence>
<dbReference type="GO" id="GO:0001228">
    <property type="term" value="F:DNA-binding transcription activator activity, RNA polymerase II-specific"/>
    <property type="evidence" value="ECO:0007669"/>
    <property type="project" value="TreeGrafter"/>
</dbReference>
<feature type="coiled-coil region" evidence="3">
    <location>
        <begin position="31"/>
        <end position="89"/>
    </location>
</feature>
<keyword evidence="2" id="KW-0539">Nucleus</keyword>
<feature type="compositionally biased region" description="Polar residues" evidence="4">
    <location>
        <begin position="96"/>
        <end position="109"/>
    </location>
</feature>
<evidence type="ECO:0000256" key="3">
    <source>
        <dbReference type="SAM" id="Coils"/>
    </source>
</evidence>
<dbReference type="GO" id="GO:0090575">
    <property type="term" value="C:RNA polymerase II transcription regulator complex"/>
    <property type="evidence" value="ECO:0007669"/>
    <property type="project" value="TreeGrafter"/>
</dbReference>
<dbReference type="Gene3D" id="1.20.5.170">
    <property type="match status" value="1"/>
</dbReference>
<name>A0A0D7B8V3_9AGAR</name>
<feature type="domain" description="BZIP" evidence="5">
    <location>
        <begin position="13"/>
        <end position="26"/>
    </location>
</feature>
<protein>
    <recommendedName>
        <fullName evidence="5">BZIP domain-containing protein</fullName>
    </recommendedName>
</protein>
<proteinExistence type="predicted"/>
<gene>
    <name evidence="6" type="ORF">CYLTODRAFT_491332</name>
</gene>
<dbReference type="GO" id="GO:0000976">
    <property type="term" value="F:transcription cis-regulatory region binding"/>
    <property type="evidence" value="ECO:0007669"/>
    <property type="project" value="InterPro"/>
</dbReference>
<feature type="region of interest" description="Disordered" evidence="4">
    <location>
        <begin position="133"/>
        <end position="211"/>
    </location>
</feature>
<feature type="region of interest" description="Disordered" evidence="4">
    <location>
        <begin position="90"/>
        <end position="120"/>
    </location>
</feature>
<comment type="subcellular location">
    <subcellularLocation>
        <location evidence="1">Nucleus</location>
    </subcellularLocation>
</comment>
<dbReference type="Proteomes" id="UP000054007">
    <property type="component" value="Unassembled WGS sequence"/>
</dbReference>
<feature type="compositionally biased region" description="Low complexity" evidence="4">
    <location>
        <begin position="157"/>
        <end position="193"/>
    </location>
</feature>
<reference evidence="6 7" key="1">
    <citation type="journal article" date="2015" name="Fungal Genet. Biol.">
        <title>Evolution of novel wood decay mechanisms in Agaricales revealed by the genome sequences of Fistulina hepatica and Cylindrobasidium torrendii.</title>
        <authorList>
            <person name="Floudas D."/>
            <person name="Held B.W."/>
            <person name="Riley R."/>
            <person name="Nagy L.G."/>
            <person name="Koehler G."/>
            <person name="Ransdell A.S."/>
            <person name="Younus H."/>
            <person name="Chow J."/>
            <person name="Chiniquy J."/>
            <person name="Lipzen A."/>
            <person name="Tritt A."/>
            <person name="Sun H."/>
            <person name="Haridas S."/>
            <person name="LaButti K."/>
            <person name="Ohm R.A."/>
            <person name="Kues U."/>
            <person name="Blanchette R.A."/>
            <person name="Grigoriev I.V."/>
            <person name="Minto R.E."/>
            <person name="Hibbett D.S."/>
        </authorList>
    </citation>
    <scope>NUCLEOTIDE SEQUENCE [LARGE SCALE GENOMIC DNA]</scope>
    <source>
        <strain evidence="6 7">FP15055 ss-10</strain>
    </source>
</reference>
<evidence type="ECO:0000256" key="4">
    <source>
        <dbReference type="SAM" id="MobiDB-lite"/>
    </source>
</evidence>
<dbReference type="STRING" id="1314674.A0A0D7B8V3"/>
<keyword evidence="7" id="KW-1185">Reference proteome</keyword>
<dbReference type="InterPro" id="IPR050936">
    <property type="entry name" value="AP-1-like"/>
</dbReference>
<dbReference type="OrthoDB" id="3257643at2759"/>
<dbReference type="EMBL" id="KN880549">
    <property type="protein sequence ID" value="KIY66609.1"/>
    <property type="molecule type" value="Genomic_DNA"/>
</dbReference>
<dbReference type="PANTHER" id="PTHR40621">
    <property type="entry name" value="TRANSCRIPTION FACTOR KAPC-RELATED"/>
    <property type="match status" value="1"/>
</dbReference>
<feature type="compositionally biased region" description="Polar residues" evidence="4">
    <location>
        <begin position="293"/>
        <end position="306"/>
    </location>
</feature>
<dbReference type="PANTHER" id="PTHR40621:SF6">
    <property type="entry name" value="AP-1-LIKE TRANSCRIPTION FACTOR YAP1-RELATED"/>
    <property type="match status" value="1"/>
</dbReference>
<dbReference type="CDD" id="cd14688">
    <property type="entry name" value="bZIP_YAP"/>
    <property type="match status" value="1"/>
</dbReference>
<dbReference type="PROSITE" id="PS00036">
    <property type="entry name" value="BZIP_BASIC"/>
    <property type="match status" value="1"/>
</dbReference>
<evidence type="ECO:0000256" key="2">
    <source>
        <dbReference type="ARBA" id="ARBA00023242"/>
    </source>
</evidence>
<evidence type="ECO:0000313" key="7">
    <source>
        <dbReference type="Proteomes" id="UP000054007"/>
    </source>
</evidence>
<evidence type="ECO:0000259" key="5">
    <source>
        <dbReference type="PROSITE" id="PS00036"/>
    </source>
</evidence>
<evidence type="ECO:0000256" key="1">
    <source>
        <dbReference type="ARBA" id="ARBA00004123"/>
    </source>
</evidence>
<keyword evidence="3" id="KW-0175">Coiled coil</keyword>